<dbReference type="Proteomes" id="UP000198528">
    <property type="component" value="Unassembled WGS sequence"/>
</dbReference>
<dbReference type="InterPro" id="IPR011079">
    <property type="entry name" value="Ala_racemase_C"/>
</dbReference>
<dbReference type="Pfam" id="PF00842">
    <property type="entry name" value="Ala_racemase_C"/>
    <property type="match status" value="1"/>
</dbReference>
<dbReference type="InterPro" id="IPR000821">
    <property type="entry name" value="Ala_racemase"/>
</dbReference>
<dbReference type="RefSeq" id="WP_090846823.1">
    <property type="nucleotide sequence ID" value="NZ_FMZL01000014.1"/>
</dbReference>
<dbReference type="GO" id="GO:0030170">
    <property type="term" value="F:pyridoxal phosphate binding"/>
    <property type="evidence" value="ECO:0007669"/>
    <property type="project" value="UniProtKB-UniRule"/>
</dbReference>
<proteinExistence type="inferred from homology"/>
<dbReference type="HAMAP" id="MF_01201">
    <property type="entry name" value="Ala_racemase"/>
    <property type="match status" value="1"/>
</dbReference>
<evidence type="ECO:0000256" key="6">
    <source>
        <dbReference type="PIRSR" id="PIRSR600821-52"/>
    </source>
</evidence>
<feature type="binding site" evidence="4 6">
    <location>
        <position position="140"/>
    </location>
    <ligand>
        <name>substrate</name>
    </ligand>
</feature>
<feature type="active site" description="Proton acceptor; specific for L-alanine" evidence="4">
    <location>
        <position position="269"/>
    </location>
</feature>
<comment type="cofactor">
    <cofactor evidence="1 4 5">
        <name>pyridoxal 5'-phosphate</name>
        <dbReference type="ChEBI" id="CHEBI:597326"/>
    </cofactor>
</comment>
<dbReference type="PROSITE" id="PS00395">
    <property type="entry name" value="ALANINE_RACEMASE"/>
    <property type="match status" value="1"/>
</dbReference>
<evidence type="ECO:0000313" key="8">
    <source>
        <dbReference type="EMBL" id="SDC42728.1"/>
    </source>
</evidence>
<dbReference type="Pfam" id="PF01168">
    <property type="entry name" value="Ala_racemase_N"/>
    <property type="match status" value="1"/>
</dbReference>
<dbReference type="Gene3D" id="3.20.20.10">
    <property type="entry name" value="Alanine racemase"/>
    <property type="match status" value="1"/>
</dbReference>
<dbReference type="EC" id="5.1.1.1" evidence="4"/>
<dbReference type="InterPro" id="IPR009006">
    <property type="entry name" value="Ala_racemase/Decarboxylase_C"/>
</dbReference>
<dbReference type="InterPro" id="IPR001608">
    <property type="entry name" value="Ala_racemase_N"/>
</dbReference>
<dbReference type="GO" id="GO:0030632">
    <property type="term" value="P:D-alanine biosynthetic process"/>
    <property type="evidence" value="ECO:0007669"/>
    <property type="project" value="UniProtKB-UniRule"/>
</dbReference>
<comment type="similarity">
    <text evidence="4">Belongs to the alanine racemase family.</text>
</comment>
<dbReference type="GO" id="GO:0008784">
    <property type="term" value="F:alanine racemase activity"/>
    <property type="evidence" value="ECO:0007669"/>
    <property type="project" value="UniProtKB-UniRule"/>
</dbReference>
<feature type="modified residue" description="N6-(pyridoxal phosphate)lysine" evidence="4 5">
    <location>
        <position position="42"/>
    </location>
</feature>
<evidence type="ECO:0000256" key="2">
    <source>
        <dbReference type="ARBA" id="ARBA00022898"/>
    </source>
</evidence>
<evidence type="ECO:0000259" key="7">
    <source>
        <dbReference type="SMART" id="SM01005"/>
    </source>
</evidence>
<comment type="catalytic activity">
    <reaction evidence="4">
        <text>L-alanine = D-alanine</text>
        <dbReference type="Rhea" id="RHEA:20249"/>
        <dbReference type="ChEBI" id="CHEBI:57416"/>
        <dbReference type="ChEBI" id="CHEBI:57972"/>
        <dbReference type="EC" id="5.1.1.1"/>
    </reaction>
</comment>
<dbReference type="UniPathway" id="UPA00042">
    <property type="reaction ID" value="UER00497"/>
</dbReference>
<feature type="active site" description="Proton acceptor; specific for D-alanine" evidence="4">
    <location>
        <position position="42"/>
    </location>
</feature>
<dbReference type="GO" id="GO:0005829">
    <property type="term" value="C:cytosol"/>
    <property type="evidence" value="ECO:0007669"/>
    <property type="project" value="TreeGrafter"/>
</dbReference>
<keyword evidence="3 4" id="KW-0413">Isomerase</keyword>
<gene>
    <name evidence="8" type="ORF">SAMN04487824_11427</name>
</gene>
<comment type="function">
    <text evidence="4">Catalyzes the interconversion of L-alanine and D-alanine. May also act on other amino acids.</text>
</comment>
<dbReference type="SMART" id="SM01005">
    <property type="entry name" value="Ala_racemase_C"/>
    <property type="match status" value="1"/>
</dbReference>
<evidence type="ECO:0000256" key="5">
    <source>
        <dbReference type="PIRSR" id="PIRSR600821-50"/>
    </source>
</evidence>
<dbReference type="InterPro" id="IPR029066">
    <property type="entry name" value="PLP-binding_barrel"/>
</dbReference>
<dbReference type="Gene3D" id="2.40.37.10">
    <property type="entry name" value="Lyase, Ornithine Decarboxylase, Chain A, domain 1"/>
    <property type="match status" value="1"/>
</dbReference>
<dbReference type="PANTHER" id="PTHR30511:SF0">
    <property type="entry name" value="ALANINE RACEMASE, CATABOLIC-RELATED"/>
    <property type="match status" value="1"/>
</dbReference>
<feature type="binding site" evidence="4 6">
    <location>
        <position position="318"/>
    </location>
    <ligand>
        <name>substrate</name>
    </ligand>
</feature>
<evidence type="ECO:0000256" key="3">
    <source>
        <dbReference type="ARBA" id="ARBA00023235"/>
    </source>
</evidence>
<evidence type="ECO:0000256" key="4">
    <source>
        <dbReference type="HAMAP-Rule" id="MF_01201"/>
    </source>
</evidence>
<dbReference type="InterPro" id="IPR020622">
    <property type="entry name" value="Ala_racemase_pyridoxalP-BS"/>
</dbReference>
<dbReference type="STRING" id="604330.SAMN04489857_2085"/>
<protein>
    <recommendedName>
        <fullName evidence="4">Alanine racemase</fullName>
        <ecNumber evidence="4">5.1.1.1</ecNumber>
    </recommendedName>
</protein>
<name>A0A1G6LHG6_9ACTN</name>
<keyword evidence="9" id="KW-1185">Reference proteome</keyword>
<dbReference type="SUPFAM" id="SSF51419">
    <property type="entry name" value="PLP-binding barrel"/>
    <property type="match status" value="1"/>
</dbReference>
<dbReference type="EMBL" id="FMZL01000014">
    <property type="protein sequence ID" value="SDC42728.1"/>
    <property type="molecule type" value="Genomic_DNA"/>
</dbReference>
<sequence length="385" mass="42195">MPVTYPKNRWAWVEVSLAAIRKNTRAFKALLEPGVKMMCAVKADAYGHGAVECAKVMRQAGADQFAVATVDEGIELRRGGIAEPILMLNESPLESLDDLLEYDIMPAVYDSDFALAYGERAVALGKVGRYHLAVDTGMSRIGVMPEDAVEFRHMIEFHRGLECAGTFTHFATADVIGDWDFKQQAQRFADTVGALRQAGLEVGLAHCDNTPGTVLHPEYHYDMCRVGIGLYGLQPAETTAPRISLTPAMSVRGRVTRVANPAVGEGVGYGLTYRVPKPSIQIATVPIGYADGLARSLSNNMDVIVNGARARQVGRICMDQFMFAVDVNSVRAYKPAQPVQRGDIVTIMGRDGDEEITADELAARRDTINYEVVCNFSERLDRIYV</sequence>
<dbReference type="SUPFAM" id="SSF50621">
    <property type="entry name" value="Alanine racemase C-terminal domain-like"/>
    <property type="match status" value="1"/>
</dbReference>
<feature type="domain" description="Alanine racemase C-terminal" evidence="7">
    <location>
        <begin position="248"/>
        <end position="385"/>
    </location>
</feature>
<evidence type="ECO:0000256" key="1">
    <source>
        <dbReference type="ARBA" id="ARBA00001933"/>
    </source>
</evidence>
<dbReference type="NCBIfam" id="TIGR00492">
    <property type="entry name" value="alr"/>
    <property type="match status" value="1"/>
</dbReference>
<evidence type="ECO:0000313" key="9">
    <source>
        <dbReference type="Proteomes" id="UP000198528"/>
    </source>
</evidence>
<dbReference type="FunFam" id="3.20.20.10:FF:000002">
    <property type="entry name" value="Alanine racemase"/>
    <property type="match status" value="1"/>
</dbReference>
<organism evidence="8 9">
    <name type="scientific">Parafannyhessea umbonata</name>
    <dbReference type="NCBI Taxonomy" id="604330"/>
    <lineage>
        <taxon>Bacteria</taxon>
        <taxon>Bacillati</taxon>
        <taxon>Actinomycetota</taxon>
        <taxon>Coriobacteriia</taxon>
        <taxon>Coriobacteriales</taxon>
        <taxon>Atopobiaceae</taxon>
        <taxon>Parafannyhessea</taxon>
    </lineage>
</organism>
<dbReference type="PRINTS" id="PR00992">
    <property type="entry name" value="ALARACEMASE"/>
</dbReference>
<reference evidence="9" key="1">
    <citation type="submission" date="2016-10" db="EMBL/GenBank/DDBJ databases">
        <authorList>
            <person name="Varghese N."/>
            <person name="Submissions S."/>
        </authorList>
    </citation>
    <scope>NUCLEOTIDE SEQUENCE [LARGE SCALE GENOMIC DNA]</scope>
    <source>
        <strain evidence="9">DSM 22619</strain>
    </source>
</reference>
<comment type="pathway">
    <text evidence="4">Amino-acid biosynthesis; D-alanine biosynthesis; D-alanine from L-alanine: step 1/1.</text>
</comment>
<keyword evidence="2 4" id="KW-0663">Pyridoxal phosphate</keyword>
<accession>A0A1G6LHG6</accession>
<dbReference type="PANTHER" id="PTHR30511">
    <property type="entry name" value="ALANINE RACEMASE"/>
    <property type="match status" value="1"/>
</dbReference>
<dbReference type="CDD" id="cd00430">
    <property type="entry name" value="PLPDE_III_AR"/>
    <property type="match status" value="1"/>
</dbReference>
<dbReference type="AlphaFoldDB" id="A0A1G6LHG6"/>